<dbReference type="EMBL" id="BARS01023460">
    <property type="protein sequence ID" value="GAG11758.1"/>
    <property type="molecule type" value="Genomic_DNA"/>
</dbReference>
<gene>
    <name evidence="1" type="ORF">S01H1_37355</name>
</gene>
<organism evidence="1">
    <name type="scientific">marine sediment metagenome</name>
    <dbReference type="NCBI Taxonomy" id="412755"/>
    <lineage>
        <taxon>unclassified sequences</taxon>
        <taxon>metagenomes</taxon>
        <taxon>ecological metagenomes</taxon>
    </lineage>
</organism>
<proteinExistence type="predicted"/>
<protein>
    <submittedName>
        <fullName evidence="1">Uncharacterized protein</fullName>
    </submittedName>
</protein>
<sequence>MTHISSPWVAKQGKVFIRVKTEDGEYWRPCLEDEAQEDEIITCIYCDEPAMQLDHHWPYCSDYNLCAFHSAPTGWVKTRWGKKWHWVEKGKYACSFELRHSGRVRPA</sequence>
<name>X0VGZ9_9ZZZZ</name>
<reference evidence="1" key="1">
    <citation type="journal article" date="2014" name="Front. Microbiol.">
        <title>High frequency of phylogenetically diverse reductive dehalogenase-homologous genes in deep subseafloor sedimentary metagenomes.</title>
        <authorList>
            <person name="Kawai M."/>
            <person name="Futagami T."/>
            <person name="Toyoda A."/>
            <person name="Takaki Y."/>
            <person name="Nishi S."/>
            <person name="Hori S."/>
            <person name="Arai W."/>
            <person name="Tsubouchi T."/>
            <person name="Morono Y."/>
            <person name="Uchiyama I."/>
            <person name="Ito T."/>
            <person name="Fujiyama A."/>
            <person name="Inagaki F."/>
            <person name="Takami H."/>
        </authorList>
    </citation>
    <scope>NUCLEOTIDE SEQUENCE</scope>
    <source>
        <strain evidence="1">Expedition CK06-06</strain>
    </source>
</reference>
<feature type="non-terminal residue" evidence="1">
    <location>
        <position position="107"/>
    </location>
</feature>
<comment type="caution">
    <text evidence="1">The sequence shown here is derived from an EMBL/GenBank/DDBJ whole genome shotgun (WGS) entry which is preliminary data.</text>
</comment>
<accession>X0VGZ9</accession>
<dbReference type="AlphaFoldDB" id="X0VGZ9"/>
<evidence type="ECO:0000313" key="1">
    <source>
        <dbReference type="EMBL" id="GAG11758.1"/>
    </source>
</evidence>